<keyword evidence="1" id="KW-0812">Transmembrane</keyword>
<proteinExistence type="predicted"/>
<dbReference type="Ensembl" id="ENSNPET00000002981.1">
    <property type="protein sequence ID" value="ENSNPEP00000002924.1"/>
    <property type="gene ID" value="ENSNPEG00000002256.1"/>
</dbReference>
<keyword evidence="1" id="KW-0472">Membrane</keyword>
<evidence type="ECO:0000313" key="3">
    <source>
        <dbReference type="Proteomes" id="UP000694420"/>
    </source>
</evidence>
<organism evidence="2 3">
    <name type="scientific">Nothoprocta perdicaria</name>
    <name type="common">Chilean tinamou</name>
    <name type="synonym">Crypturus perdicarius</name>
    <dbReference type="NCBI Taxonomy" id="30464"/>
    <lineage>
        <taxon>Eukaryota</taxon>
        <taxon>Metazoa</taxon>
        <taxon>Chordata</taxon>
        <taxon>Craniata</taxon>
        <taxon>Vertebrata</taxon>
        <taxon>Euteleostomi</taxon>
        <taxon>Archelosauria</taxon>
        <taxon>Archosauria</taxon>
        <taxon>Dinosauria</taxon>
        <taxon>Saurischia</taxon>
        <taxon>Theropoda</taxon>
        <taxon>Coelurosauria</taxon>
        <taxon>Aves</taxon>
        <taxon>Palaeognathae</taxon>
        <taxon>Tinamiformes</taxon>
        <taxon>Tinamidae</taxon>
        <taxon>Nothoprocta</taxon>
    </lineage>
</organism>
<name>A0A8C6YUW2_NOTPE</name>
<reference evidence="2" key="2">
    <citation type="submission" date="2025-09" db="UniProtKB">
        <authorList>
            <consortium name="Ensembl"/>
        </authorList>
    </citation>
    <scope>IDENTIFICATION</scope>
</reference>
<protein>
    <submittedName>
        <fullName evidence="2">Uncharacterized protein</fullName>
    </submittedName>
</protein>
<keyword evidence="1" id="KW-1133">Transmembrane helix</keyword>
<reference evidence="2" key="1">
    <citation type="submission" date="2025-08" db="UniProtKB">
        <authorList>
            <consortium name="Ensembl"/>
        </authorList>
    </citation>
    <scope>IDENTIFICATION</scope>
</reference>
<sequence length="88" mass="9605">MPVAIWGVAVLRQIWPFWGPVSLHSREQLTHPASAPPLRASWSTGKSSKGIFILLSVSISVLIGHGFTCPNAMMFFTGKRSFMVAGFC</sequence>
<keyword evidence="3" id="KW-1185">Reference proteome</keyword>
<evidence type="ECO:0000313" key="2">
    <source>
        <dbReference type="Ensembl" id="ENSNPEP00000002924.1"/>
    </source>
</evidence>
<dbReference type="Proteomes" id="UP000694420">
    <property type="component" value="Unplaced"/>
</dbReference>
<feature type="transmembrane region" description="Helical" evidence="1">
    <location>
        <begin position="51"/>
        <end position="73"/>
    </location>
</feature>
<accession>A0A8C6YUW2</accession>
<evidence type="ECO:0000256" key="1">
    <source>
        <dbReference type="SAM" id="Phobius"/>
    </source>
</evidence>
<dbReference type="AlphaFoldDB" id="A0A8C6YUW2"/>